<dbReference type="InterPro" id="IPR000515">
    <property type="entry name" value="MetI-like"/>
</dbReference>
<keyword evidence="10" id="KW-1185">Reference proteome</keyword>
<evidence type="ECO:0000256" key="5">
    <source>
        <dbReference type="ARBA" id="ARBA00022989"/>
    </source>
</evidence>
<feature type="transmembrane region" description="Helical" evidence="7">
    <location>
        <begin position="278"/>
        <end position="296"/>
    </location>
</feature>
<comment type="similarity">
    <text evidence="7">Belongs to the binding-protein-dependent transport system permease family.</text>
</comment>
<dbReference type="CDD" id="cd06261">
    <property type="entry name" value="TM_PBP2"/>
    <property type="match status" value="1"/>
</dbReference>
<keyword evidence="4 7" id="KW-0812">Transmembrane</keyword>
<protein>
    <submittedName>
        <fullName evidence="9">ABC transporter permease subunit</fullName>
    </submittedName>
</protein>
<name>A0ABS7BXP9_9BACL</name>
<dbReference type="RefSeq" id="WP_210040246.1">
    <property type="nucleotide sequence ID" value="NZ_JBHLVU010000007.1"/>
</dbReference>
<evidence type="ECO:0000256" key="2">
    <source>
        <dbReference type="ARBA" id="ARBA00022448"/>
    </source>
</evidence>
<evidence type="ECO:0000313" key="9">
    <source>
        <dbReference type="EMBL" id="MBW7453427.1"/>
    </source>
</evidence>
<sequence length="305" mass="33970">MFVNLKRKDKLLRELPLYLMLLPAIVLVAVFSYGSMAGVVIAFQKFIPAKGMFGHQQWVGFQNFNTLFSMPNIWPVIRNTVIIALCKMIAGIIVPVVFALLLNEVRNIFTKRVFQTLVYLPHFLSWVILSGILINLLSPSAGFVNILLSKLGIEPIYFLGNPNMFPGTMVVTDMWKAFGFGSVIYLAALTGINPALYEAAVIDGANRWRQTLHITLPGISSIIVLMTVLGLANILNGGFDQIYNMYSPVVYSTGDILDTFVFRLGIEQAQYSLSTAAGLFKSGVSMIFIIMSYYLADKFTGYRVF</sequence>
<keyword evidence="5 7" id="KW-1133">Transmembrane helix</keyword>
<dbReference type="Pfam" id="PF00528">
    <property type="entry name" value="BPD_transp_1"/>
    <property type="match status" value="1"/>
</dbReference>
<evidence type="ECO:0000256" key="3">
    <source>
        <dbReference type="ARBA" id="ARBA00022475"/>
    </source>
</evidence>
<reference evidence="9 10" key="1">
    <citation type="submission" date="2021-07" db="EMBL/GenBank/DDBJ databases">
        <title>Paenibacillus radiodurans sp. nov., isolated from the southeastern edge of Tengger Desert.</title>
        <authorList>
            <person name="Zhang G."/>
        </authorList>
    </citation>
    <scope>NUCLEOTIDE SEQUENCE [LARGE SCALE GENOMIC DNA]</scope>
    <source>
        <strain evidence="9 10">CCM 7311</strain>
    </source>
</reference>
<comment type="caution">
    <text evidence="9">The sequence shown here is derived from an EMBL/GenBank/DDBJ whole genome shotgun (WGS) entry which is preliminary data.</text>
</comment>
<gene>
    <name evidence="9" type="ORF">K0U00_05180</name>
</gene>
<keyword evidence="3" id="KW-1003">Cell membrane</keyword>
<dbReference type="SUPFAM" id="SSF161098">
    <property type="entry name" value="MetI-like"/>
    <property type="match status" value="1"/>
</dbReference>
<proteinExistence type="inferred from homology"/>
<evidence type="ECO:0000256" key="7">
    <source>
        <dbReference type="RuleBase" id="RU363032"/>
    </source>
</evidence>
<dbReference type="PANTHER" id="PTHR43227">
    <property type="entry name" value="BLL4140 PROTEIN"/>
    <property type="match status" value="1"/>
</dbReference>
<evidence type="ECO:0000256" key="1">
    <source>
        <dbReference type="ARBA" id="ARBA00004651"/>
    </source>
</evidence>
<feature type="transmembrane region" description="Helical" evidence="7">
    <location>
        <begin position="21"/>
        <end position="43"/>
    </location>
</feature>
<keyword evidence="6 7" id="KW-0472">Membrane</keyword>
<evidence type="ECO:0000259" key="8">
    <source>
        <dbReference type="PROSITE" id="PS50928"/>
    </source>
</evidence>
<feature type="transmembrane region" description="Helical" evidence="7">
    <location>
        <begin position="123"/>
        <end position="148"/>
    </location>
</feature>
<organism evidence="9 10">
    <name type="scientific">Paenibacillus sepulcri</name>
    <dbReference type="NCBI Taxonomy" id="359917"/>
    <lineage>
        <taxon>Bacteria</taxon>
        <taxon>Bacillati</taxon>
        <taxon>Bacillota</taxon>
        <taxon>Bacilli</taxon>
        <taxon>Bacillales</taxon>
        <taxon>Paenibacillaceae</taxon>
        <taxon>Paenibacillus</taxon>
    </lineage>
</organism>
<dbReference type="EMBL" id="JAHZIK010000073">
    <property type="protein sequence ID" value="MBW7453427.1"/>
    <property type="molecule type" value="Genomic_DNA"/>
</dbReference>
<dbReference type="InterPro" id="IPR050809">
    <property type="entry name" value="UgpAE/MalFG_permease"/>
</dbReference>
<keyword evidence="2 7" id="KW-0813">Transport</keyword>
<dbReference type="PANTHER" id="PTHR43227:SF11">
    <property type="entry name" value="BLL4140 PROTEIN"/>
    <property type="match status" value="1"/>
</dbReference>
<comment type="subcellular location">
    <subcellularLocation>
        <location evidence="1 7">Cell membrane</location>
        <topology evidence="1 7">Multi-pass membrane protein</topology>
    </subcellularLocation>
</comment>
<dbReference type="PROSITE" id="PS50928">
    <property type="entry name" value="ABC_TM1"/>
    <property type="match status" value="1"/>
</dbReference>
<evidence type="ECO:0000313" key="10">
    <source>
        <dbReference type="Proteomes" id="UP001519887"/>
    </source>
</evidence>
<dbReference type="Proteomes" id="UP001519887">
    <property type="component" value="Unassembled WGS sequence"/>
</dbReference>
<feature type="transmembrane region" description="Helical" evidence="7">
    <location>
        <begin position="177"/>
        <end position="197"/>
    </location>
</feature>
<dbReference type="InterPro" id="IPR035906">
    <property type="entry name" value="MetI-like_sf"/>
</dbReference>
<dbReference type="Gene3D" id="1.10.3720.10">
    <property type="entry name" value="MetI-like"/>
    <property type="match status" value="1"/>
</dbReference>
<accession>A0ABS7BXP9</accession>
<feature type="transmembrane region" description="Helical" evidence="7">
    <location>
        <begin position="218"/>
        <end position="239"/>
    </location>
</feature>
<feature type="domain" description="ABC transmembrane type-1" evidence="8">
    <location>
        <begin position="77"/>
        <end position="292"/>
    </location>
</feature>
<feature type="transmembrane region" description="Helical" evidence="7">
    <location>
        <begin position="81"/>
        <end position="102"/>
    </location>
</feature>
<evidence type="ECO:0000256" key="4">
    <source>
        <dbReference type="ARBA" id="ARBA00022692"/>
    </source>
</evidence>
<evidence type="ECO:0000256" key="6">
    <source>
        <dbReference type="ARBA" id="ARBA00023136"/>
    </source>
</evidence>